<evidence type="ECO:0000313" key="2">
    <source>
        <dbReference type="Proteomes" id="UP000640052"/>
    </source>
</evidence>
<dbReference type="Proteomes" id="UP000640052">
    <property type="component" value="Unassembled WGS sequence"/>
</dbReference>
<comment type="caution">
    <text evidence="1">The sequence shown here is derived from an EMBL/GenBank/DDBJ whole genome shotgun (WGS) entry which is preliminary data.</text>
</comment>
<gene>
    <name evidence="1" type="ORF">Aph01nite_44010</name>
</gene>
<organism evidence="1 2">
    <name type="scientific">Acrocarpospora phusangensis</name>
    <dbReference type="NCBI Taxonomy" id="1070424"/>
    <lineage>
        <taxon>Bacteria</taxon>
        <taxon>Bacillati</taxon>
        <taxon>Actinomycetota</taxon>
        <taxon>Actinomycetes</taxon>
        <taxon>Streptosporangiales</taxon>
        <taxon>Streptosporangiaceae</taxon>
        <taxon>Acrocarpospora</taxon>
    </lineage>
</organism>
<keyword evidence="2" id="KW-1185">Reference proteome</keyword>
<dbReference type="RefSeq" id="WP_204042780.1">
    <property type="nucleotide sequence ID" value="NZ_BOOA01000035.1"/>
</dbReference>
<proteinExistence type="predicted"/>
<name>A0A919QDS6_9ACTN</name>
<reference evidence="1" key="1">
    <citation type="submission" date="2021-01" db="EMBL/GenBank/DDBJ databases">
        <title>Whole genome shotgun sequence of Acrocarpospora phusangensis NBRC 108782.</title>
        <authorList>
            <person name="Komaki H."/>
            <person name="Tamura T."/>
        </authorList>
    </citation>
    <scope>NUCLEOTIDE SEQUENCE</scope>
    <source>
        <strain evidence="1">NBRC 108782</strain>
    </source>
</reference>
<dbReference type="EMBL" id="BOOA01000035">
    <property type="protein sequence ID" value="GIH26091.1"/>
    <property type="molecule type" value="Genomic_DNA"/>
</dbReference>
<protein>
    <submittedName>
        <fullName evidence="1">Uncharacterized protein</fullName>
    </submittedName>
</protein>
<sequence>MADSEFPADLIAAQRAFMEADRRVQEVDADWPLPTAVAAGEAVITTEQHEALDTARRVRLDALDAVRLHPFWGTEPGGWIHRKDALRRAASGSA</sequence>
<evidence type="ECO:0000313" key="1">
    <source>
        <dbReference type="EMBL" id="GIH26091.1"/>
    </source>
</evidence>
<accession>A0A919QDS6</accession>
<dbReference type="AlphaFoldDB" id="A0A919QDS6"/>